<protein>
    <submittedName>
        <fullName evidence="9">Sigma-70 family RNA polymerase sigma factor</fullName>
    </submittedName>
</protein>
<dbReference type="InterPro" id="IPR013249">
    <property type="entry name" value="RNA_pol_sigma70_r4_t2"/>
</dbReference>
<dbReference type="InterPro" id="IPR036388">
    <property type="entry name" value="WH-like_DNA-bd_sf"/>
</dbReference>
<sequence length="380" mass="40454">MGRTVQRELIELVKRAQSGNAAAFEELYRRTAQAQYFTILGRVGEVAAQDILQEAYLVAWKNIDQIRPGAFIGYLSATARNLCLEHYRAQASKPVSMEQDALAATAEENRAAGRTDECGRSDIADPARLAVGAERVAHLAQVLREDLDDRQREAVMLRYYQGMRVADVADEMGVSRATVYNLLRRATNILRQKLGVLPAGFAFTDAIARAVELQPAAGAHPCASQVRRASAGQWASRVAAALTAAAVVGAVAVAATWKEEPPSVTLEPMPVPQAGPAGVPEADPGDTDGPQLVDAAVVGQQLVLEVRDGSGVQAVWCVGADGTRYDAESVETAAPGASEHWWFTVPSGTYEVHLVDTAGNEVLGTATANIVPADLPPYEG</sequence>
<dbReference type="OrthoDB" id="9784272at2"/>
<organism evidence="9 10">
    <name type="scientific">Adlercreutzia mucosicola</name>
    <dbReference type="NCBI Taxonomy" id="580026"/>
    <lineage>
        <taxon>Bacteria</taxon>
        <taxon>Bacillati</taxon>
        <taxon>Actinomycetota</taxon>
        <taxon>Coriobacteriia</taxon>
        <taxon>Eggerthellales</taxon>
        <taxon>Eggerthellaceae</taxon>
        <taxon>Adlercreutzia</taxon>
    </lineage>
</organism>
<evidence type="ECO:0000259" key="7">
    <source>
        <dbReference type="Pfam" id="PF04542"/>
    </source>
</evidence>
<dbReference type="Pfam" id="PF04542">
    <property type="entry name" value="Sigma70_r2"/>
    <property type="match status" value="1"/>
</dbReference>
<dbReference type="EMBL" id="WSRR01000002">
    <property type="protein sequence ID" value="MVX60050.1"/>
    <property type="molecule type" value="Genomic_DNA"/>
</dbReference>
<evidence type="ECO:0000256" key="5">
    <source>
        <dbReference type="ARBA" id="ARBA00023163"/>
    </source>
</evidence>
<dbReference type="GO" id="GO:0016987">
    <property type="term" value="F:sigma factor activity"/>
    <property type="evidence" value="ECO:0007669"/>
    <property type="project" value="UniProtKB-KW"/>
</dbReference>
<name>A0A6N8JMJ5_9ACTN</name>
<comment type="similarity">
    <text evidence="1">Belongs to the sigma-70 factor family. ECF subfamily.</text>
</comment>
<evidence type="ECO:0000259" key="8">
    <source>
        <dbReference type="Pfam" id="PF08281"/>
    </source>
</evidence>
<evidence type="ECO:0000256" key="4">
    <source>
        <dbReference type="ARBA" id="ARBA00023125"/>
    </source>
</evidence>
<reference evidence="9 10" key="1">
    <citation type="submission" date="2019-12" db="EMBL/GenBank/DDBJ databases">
        <title>Microbes associate with the intestines of laboratory mice.</title>
        <authorList>
            <person name="Navarre W."/>
            <person name="Wong E."/>
        </authorList>
    </citation>
    <scope>NUCLEOTIDE SEQUENCE [LARGE SCALE GENOMIC DNA]</scope>
    <source>
        <strain evidence="9 10">NM66_B29</strain>
    </source>
</reference>
<evidence type="ECO:0000256" key="2">
    <source>
        <dbReference type="ARBA" id="ARBA00023015"/>
    </source>
</evidence>
<dbReference type="PANTHER" id="PTHR43133">
    <property type="entry name" value="RNA POLYMERASE ECF-TYPE SIGMA FACTO"/>
    <property type="match status" value="1"/>
</dbReference>
<dbReference type="SUPFAM" id="SSF88659">
    <property type="entry name" value="Sigma3 and sigma4 domains of RNA polymerase sigma factors"/>
    <property type="match status" value="1"/>
</dbReference>
<dbReference type="Gene3D" id="1.10.10.10">
    <property type="entry name" value="Winged helix-like DNA-binding domain superfamily/Winged helix DNA-binding domain"/>
    <property type="match status" value="1"/>
</dbReference>
<dbReference type="RefSeq" id="WP_160344382.1">
    <property type="nucleotide sequence ID" value="NZ_WSRR01000002.1"/>
</dbReference>
<dbReference type="InterPro" id="IPR013324">
    <property type="entry name" value="RNA_pol_sigma_r3/r4-like"/>
</dbReference>
<dbReference type="Pfam" id="PF08281">
    <property type="entry name" value="Sigma70_r4_2"/>
    <property type="match status" value="1"/>
</dbReference>
<dbReference type="AlphaFoldDB" id="A0A6N8JMJ5"/>
<gene>
    <name evidence="9" type="ORF">GKZ27_00980</name>
</gene>
<dbReference type="Proteomes" id="UP000463388">
    <property type="component" value="Unassembled WGS sequence"/>
</dbReference>
<feature type="domain" description="RNA polymerase sigma factor 70 region 4 type 2" evidence="8">
    <location>
        <begin position="147"/>
        <end position="186"/>
    </location>
</feature>
<feature type="region of interest" description="Disordered" evidence="6">
    <location>
        <begin position="263"/>
        <end position="285"/>
    </location>
</feature>
<dbReference type="GO" id="GO:0006352">
    <property type="term" value="P:DNA-templated transcription initiation"/>
    <property type="evidence" value="ECO:0007669"/>
    <property type="project" value="InterPro"/>
</dbReference>
<keyword evidence="2" id="KW-0805">Transcription regulation</keyword>
<proteinExistence type="inferred from homology"/>
<keyword evidence="5" id="KW-0804">Transcription</keyword>
<keyword evidence="4" id="KW-0238">DNA-binding</keyword>
<dbReference type="Gene3D" id="1.10.1740.10">
    <property type="match status" value="1"/>
</dbReference>
<dbReference type="SUPFAM" id="SSF88946">
    <property type="entry name" value="Sigma2 domain of RNA polymerase sigma factors"/>
    <property type="match status" value="1"/>
</dbReference>
<dbReference type="InterPro" id="IPR007627">
    <property type="entry name" value="RNA_pol_sigma70_r2"/>
</dbReference>
<keyword evidence="10" id="KW-1185">Reference proteome</keyword>
<dbReference type="GO" id="GO:0003677">
    <property type="term" value="F:DNA binding"/>
    <property type="evidence" value="ECO:0007669"/>
    <property type="project" value="UniProtKB-KW"/>
</dbReference>
<dbReference type="PANTHER" id="PTHR43133:SF52">
    <property type="entry name" value="ECF RNA POLYMERASE SIGMA FACTOR SIGL"/>
    <property type="match status" value="1"/>
</dbReference>
<evidence type="ECO:0000256" key="1">
    <source>
        <dbReference type="ARBA" id="ARBA00010641"/>
    </source>
</evidence>
<feature type="domain" description="RNA polymerase sigma-70 region 2" evidence="7">
    <location>
        <begin position="46"/>
        <end position="91"/>
    </location>
</feature>
<comment type="caution">
    <text evidence="9">The sequence shown here is derived from an EMBL/GenBank/DDBJ whole genome shotgun (WGS) entry which is preliminary data.</text>
</comment>
<dbReference type="InterPro" id="IPR014284">
    <property type="entry name" value="RNA_pol_sigma-70_dom"/>
</dbReference>
<dbReference type="NCBIfam" id="TIGR02937">
    <property type="entry name" value="sigma70-ECF"/>
    <property type="match status" value="1"/>
</dbReference>
<evidence type="ECO:0000256" key="6">
    <source>
        <dbReference type="SAM" id="MobiDB-lite"/>
    </source>
</evidence>
<evidence type="ECO:0000313" key="10">
    <source>
        <dbReference type="Proteomes" id="UP000463388"/>
    </source>
</evidence>
<dbReference type="InterPro" id="IPR013325">
    <property type="entry name" value="RNA_pol_sigma_r2"/>
</dbReference>
<evidence type="ECO:0000313" key="9">
    <source>
        <dbReference type="EMBL" id="MVX60050.1"/>
    </source>
</evidence>
<keyword evidence="3" id="KW-0731">Sigma factor</keyword>
<evidence type="ECO:0000256" key="3">
    <source>
        <dbReference type="ARBA" id="ARBA00023082"/>
    </source>
</evidence>
<dbReference type="CDD" id="cd06171">
    <property type="entry name" value="Sigma70_r4"/>
    <property type="match status" value="1"/>
</dbReference>
<accession>A0A6N8JMJ5</accession>
<dbReference type="InterPro" id="IPR039425">
    <property type="entry name" value="RNA_pol_sigma-70-like"/>
</dbReference>